<keyword evidence="4 5" id="KW-0472">Membrane</keyword>
<evidence type="ECO:0000256" key="1">
    <source>
        <dbReference type="ARBA" id="ARBA00004141"/>
    </source>
</evidence>
<evidence type="ECO:0000256" key="5">
    <source>
        <dbReference type="SAM" id="Phobius"/>
    </source>
</evidence>
<sequence>MHSRLLPLAQSYQRSGPAVLRVSVGIVFCWFGFLKFFPGASAAENIAVKAVAELTLGLIPDGLCLPLLALLETAIGLCLVTGRLLRIALAAFFCHMAGVFTSLTLLAGDMWHAYGLVPTLEGQYVIKNIVLFAAGLFIAADDLTR</sequence>
<reference evidence="6 7" key="1">
    <citation type="submission" date="2020-08" db="EMBL/GenBank/DDBJ databases">
        <title>Genomic Encyclopedia of Type Strains, Phase III (KMG-III): the genomes of soil and plant-associated and newly described type strains.</title>
        <authorList>
            <person name="Whitman W."/>
        </authorList>
    </citation>
    <scope>NUCLEOTIDE SEQUENCE [LARGE SCALE GENOMIC DNA]</scope>
    <source>
        <strain evidence="6 7">CECT 3273</strain>
    </source>
</reference>
<protein>
    <submittedName>
        <fullName evidence="6">Membrane protein YkgB</fullName>
    </submittedName>
</protein>
<evidence type="ECO:0000256" key="4">
    <source>
        <dbReference type="ARBA" id="ARBA00023136"/>
    </source>
</evidence>
<dbReference type="EMBL" id="JACHJI010000035">
    <property type="protein sequence ID" value="MBB4903623.1"/>
    <property type="molecule type" value="Genomic_DNA"/>
</dbReference>
<dbReference type="RefSeq" id="WP_229890281.1">
    <property type="nucleotide sequence ID" value="NZ_BMTK01000048.1"/>
</dbReference>
<accession>A0A7W7PYN1</accession>
<evidence type="ECO:0000256" key="3">
    <source>
        <dbReference type="ARBA" id="ARBA00022989"/>
    </source>
</evidence>
<keyword evidence="3 5" id="KW-1133">Transmembrane helix</keyword>
<name>A0A7W7PYN1_9ACTN</name>
<keyword evidence="2 5" id="KW-0812">Transmembrane</keyword>
<gene>
    <name evidence="6" type="ORF">FHS37_007720</name>
</gene>
<evidence type="ECO:0000313" key="7">
    <source>
        <dbReference type="Proteomes" id="UP000579523"/>
    </source>
</evidence>
<proteinExistence type="predicted"/>
<dbReference type="AlphaFoldDB" id="A0A7W7PYN1"/>
<feature type="transmembrane region" description="Helical" evidence="5">
    <location>
        <begin position="122"/>
        <end position="140"/>
    </location>
</feature>
<evidence type="ECO:0000256" key="2">
    <source>
        <dbReference type="ARBA" id="ARBA00022692"/>
    </source>
</evidence>
<keyword evidence="7" id="KW-1185">Reference proteome</keyword>
<dbReference type="GO" id="GO:0016020">
    <property type="term" value="C:membrane"/>
    <property type="evidence" value="ECO:0007669"/>
    <property type="project" value="UniProtKB-SubCell"/>
</dbReference>
<evidence type="ECO:0000313" key="6">
    <source>
        <dbReference type="EMBL" id="MBB4903623.1"/>
    </source>
</evidence>
<dbReference type="InterPro" id="IPR032808">
    <property type="entry name" value="DoxX"/>
</dbReference>
<feature type="transmembrane region" description="Helical" evidence="5">
    <location>
        <begin position="87"/>
        <end position="107"/>
    </location>
</feature>
<feature type="transmembrane region" description="Helical" evidence="5">
    <location>
        <begin position="58"/>
        <end position="80"/>
    </location>
</feature>
<dbReference type="Pfam" id="PF07681">
    <property type="entry name" value="DoxX"/>
    <property type="match status" value="1"/>
</dbReference>
<comment type="subcellular location">
    <subcellularLocation>
        <location evidence="1">Membrane</location>
        <topology evidence="1">Multi-pass membrane protein</topology>
    </subcellularLocation>
</comment>
<comment type="caution">
    <text evidence="6">The sequence shown here is derived from an EMBL/GenBank/DDBJ whole genome shotgun (WGS) entry which is preliminary data.</text>
</comment>
<organism evidence="6 7">
    <name type="scientific">Streptomyces griseomycini</name>
    <dbReference type="NCBI Taxonomy" id="66895"/>
    <lineage>
        <taxon>Bacteria</taxon>
        <taxon>Bacillati</taxon>
        <taxon>Actinomycetota</taxon>
        <taxon>Actinomycetes</taxon>
        <taxon>Kitasatosporales</taxon>
        <taxon>Streptomycetaceae</taxon>
        <taxon>Streptomyces</taxon>
    </lineage>
</organism>
<feature type="transmembrane region" description="Helical" evidence="5">
    <location>
        <begin position="20"/>
        <end position="38"/>
    </location>
</feature>
<dbReference type="Proteomes" id="UP000579523">
    <property type="component" value="Unassembled WGS sequence"/>
</dbReference>